<feature type="signal peptide" evidence="3">
    <location>
        <begin position="1"/>
        <end position="22"/>
    </location>
</feature>
<evidence type="ECO:0000256" key="2">
    <source>
        <dbReference type="ARBA" id="ARBA00022525"/>
    </source>
</evidence>
<feature type="chain" id="PRO_5012646342" evidence="3">
    <location>
        <begin position="23"/>
        <end position="100"/>
    </location>
</feature>
<evidence type="ECO:0000259" key="4">
    <source>
        <dbReference type="SMART" id="SM01318"/>
    </source>
</evidence>
<proteinExistence type="predicted"/>
<sequence length="100" mass="10926">MIRCILFCGALHLILLFRNAPGQLVNTYDVDTDGDVCVHNGSEYKNGVNETPGFCGLIDCETANSKLTIVRCDSKPPPSPCVLLEPTGNEYPKCCPEYLC</sequence>
<accession>A0A224Y1B6</accession>
<dbReference type="GO" id="GO:0005576">
    <property type="term" value="C:extracellular region"/>
    <property type="evidence" value="ECO:0007669"/>
    <property type="project" value="UniProtKB-SubCell"/>
</dbReference>
<dbReference type="SMART" id="SM01318">
    <property type="entry name" value="SVWC"/>
    <property type="match status" value="1"/>
</dbReference>
<name>A0A224Y1B6_9ACAR</name>
<evidence type="ECO:0000256" key="3">
    <source>
        <dbReference type="SAM" id="SignalP"/>
    </source>
</evidence>
<dbReference type="Pfam" id="PF15430">
    <property type="entry name" value="SVWC"/>
    <property type="match status" value="1"/>
</dbReference>
<keyword evidence="2" id="KW-0964">Secreted</keyword>
<dbReference type="EMBL" id="GFPF01000221">
    <property type="protein sequence ID" value="MAA11367.1"/>
    <property type="molecule type" value="Transcribed_RNA"/>
</dbReference>
<comment type="subcellular location">
    <subcellularLocation>
        <location evidence="1">Secreted</location>
    </subcellularLocation>
</comment>
<reference evidence="5" key="1">
    <citation type="journal article" date="2017" name="Parasit. Vectors">
        <title>Sialotranscriptomics of Rhipicephalus zambeziensis reveals intricate expression profiles of secretory proteins and suggests tight temporal transcriptional regulation during blood-feeding.</title>
        <authorList>
            <person name="de Castro M.H."/>
            <person name="de Klerk D."/>
            <person name="Pienaar R."/>
            <person name="Rees D.J.G."/>
            <person name="Mans B.J."/>
        </authorList>
    </citation>
    <scope>NUCLEOTIDE SEQUENCE</scope>
    <source>
        <tissue evidence="5">Salivary glands</tissue>
    </source>
</reference>
<evidence type="ECO:0000256" key="1">
    <source>
        <dbReference type="ARBA" id="ARBA00004613"/>
    </source>
</evidence>
<keyword evidence="3" id="KW-0732">Signal</keyword>
<feature type="domain" description="Single" evidence="4">
    <location>
        <begin position="37"/>
        <end position="100"/>
    </location>
</feature>
<organism evidence="5">
    <name type="scientific">Rhipicephalus zambeziensis</name>
    <dbReference type="NCBI Taxonomy" id="60191"/>
    <lineage>
        <taxon>Eukaryota</taxon>
        <taxon>Metazoa</taxon>
        <taxon>Ecdysozoa</taxon>
        <taxon>Arthropoda</taxon>
        <taxon>Chelicerata</taxon>
        <taxon>Arachnida</taxon>
        <taxon>Acari</taxon>
        <taxon>Parasitiformes</taxon>
        <taxon>Ixodida</taxon>
        <taxon>Ixodoidea</taxon>
        <taxon>Ixodidae</taxon>
        <taxon>Rhipicephalinae</taxon>
        <taxon>Rhipicephalus</taxon>
        <taxon>Rhipicephalus</taxon>
    </lineage>
</organism>
<evidence type="ECO:0000313" key="5">
    <source>
        <dbReference type="EMBL" id="MAA11367.1"/>
    </source>
</evidence>
<protein>
    <submittedName>
        <fullName evidence="5">8.9 kDa family member</fullName>
    </submittedName>
</protein>
<dbReference type="AlphaFoldDB" id="A0A224Y1B6"/>
<dbReference type="InterPro" id="IPR029277">
    <property type="entry name" value="SVWC_dom"/>
</dbReference>